<evidence type="ECO:0000256" key="6">
    <source>
        <dbReference type="ARBA" id="ARBA00023049"/>
    </source>
</evidence>
<reference evidence="9 10" key="1">
    <citation type="submission" date="2020-02" db="EMBL/GenBank/DDBJ databases">
        <authorList>
            <person name="Sun Q."/>
        </authorList>
    </citation>
    <scope>NUCLEOTIDE SEQUENCE [LARGE SCALE GENOMIC DNA]</scope>
    <source>
        <strain evidence="9 10">YIM 13062</strain>
    </source>
</reference>
<dbReference type="Gene3D" id="3.40.390.10">
    <property type="entry name" value="Collagenase (Catalytic Domain)"/>
    <property type="match status" value="1"/>
</dbReference>
<dbReference type="GO" id="GO:0005829">
    <property type="term" value="C:cytosol"/>
    <property type="evidence" value="ECO:0007669"/>
    <property type="project" value="TreeGrafter"/>
</dbReference>
<keyword evidence="5 7" id="KW-0862">Zinc</keyword>
<dbReference type="RefSeq" id="WP_119932449.1">
    <property type="nucleotide sequence ID" value="NZ_JAAVUN010000002.1"/>
</dbReference>
<evidence type="ECO:0000256" key="3">
    <source>
        <dbReference type="ARBA" id="ARBA00022723"/>
    </source>
</evidence>
<comment type="caution">
    <text evidence="9">The sequence shown here is derived from an EMBL/GenBank/DDBJ whole genome shotgun (WGS) entry which is preliminary data.</text>
</comment>
<keyword evidence="2 7" id="KW-0645">Protease</keyword>
<name>A0A846TS77_9MICC</name>
<dbReference type="InterPro" id="IPR001567">
    <property type="entry name" value="Pept_M3A_M3B_dom"/>
</dbReference>
<dbReference type="GO" id="GO:0006508">
    <property type="term" value="P:proteolysis"/>
    <property type="evidence" value="ECO:0007669"/>
    <property type="project" value="UniProtKB-KW"/>
</dbReference>
<organism evidence="9 10">
    <name type="scientific">Kocuria subflava</name>
    <dbReference type="NCBI Taxonomy" id="1736139"/>
    <lineage>
        <taxon>Bacteria</taxon>
        <taxon>Bacillati</taxon>
        <taxon>Actinomycetota</taxon>
        <taxon>Actinomycetes</taxon>
        <taxon>Micrococcales</taxon>
        <taxon>Micrococcaceae</taxon>
        <taxon>Kocuria</taxon>
    </lineage>
</organism>
<evidence type="ECO:0000256" key="2">
    <source>
        <dbReference type="ARBA" id="ARBA00022670"/>
    </source>
</evidence>
<dbReference type="GO" id="GO:0046872">
    <property type="term" value="F:metal ion binding"/>
    <property type="evidence" value="ECO:0007669"/>
    <property type="project" value="UniProtKB-UniRule"/>
</dbReference>
<dbReference type="AlphaFoldDB" id="A0A846TS77"/>
<dbReference type="PANTHER" id="PTHR43660:SF1">
    <property type="entry name" value="DIPEPTIDYL CARBOXYPEPTIDASE"/>
    <property type="match status" value="1"/>
</dbReference>
<keyword evidence="6 7" id="KW-0482">Metalloprotease</keyword>
<dbReference type="PANTHER" id="PTHR43660">
    <property type="entry name" value="DIPEPTIDYL CARBOXYPEPTIDASE"/>
    <property type="match status" value="1"/>
</dbReference>
<proteinExistence type="inferred from homology"/>
<keyword evidence="4 7" id="KW-0378">Hydrolase</keyword>
<dbReference type="InterPro" id="IPR045090">
    <property type="entry name" value="Pept_M3A_M3B"/>
</dbReference>
<dbReference type="CDD" id="cd06456">
    <property type="entry name" value="M3A_DCP"/>
    <property type="match status" value="1"/>
</dbReference>
<evidence type="ECO:0000256" key="4">
    <source>
        <dbReference type="ARBA" id="ARBA00022801"/>
    </source>
</evidence>
<evidence type="ECO:0000256" key="5">
    <source>
        <dbReference type="ARBA" id="ARBA00022833"/>
    </source>
</evidence>
<accession>A0A846TS77</accession>
<dbReference type="Pfam" id="PF01432">
    <property type="entry name" value="Peptidase_M3"/>
    <property type="match status" value="1"/>
</dbReference>
<evidence type="ECO:0000313" key="10">
    <source>
        <dbReference type="Proteomes" id="UP000521379"/>
    </source>
</evidence>
<dbReference type="InterPro" id="IPR034005">
    <property type="entry name" value="M3A_DCP"/>
</dbReference>
<evidence type="ECO:0000313" key="9">
    <source>
        <dbReference type="EMBL" id="NKE08684.1"/>
    </source>
</evidence>
<dbReference type="Gene3D" id="1.10.1370.40">
    <property type="match status" value="1"/>
</dbReference>
<dbReference type="EMBL" id="JAAVUN010000002">
    <property type="protein sequence ID" value="NKE08684.1"/>
    <property type="molecule type" value="Genomic_DNA"/>
</dbReference>
<comment type="cofactor">
    <cofactor evidence="7">
        <name>Zn(2+)</name>
        <dbReference type="ChEBI" id="CHEBI:29105"/>
    </cofactor>
    <text evidence="7">Binds 1 zinc ion.</text>
</comment>
<evidence type="ECO:0000256" key="1">
    <source>
        <dbReference type="ARBA" id="ARBA00006040"/>
    </source>
</evidence>
<dbReference type="InterPro" id="IPR024077">
    <property type="entry name" value="Neurolysin/TOP_dom2"/>
</dbReference>
<dbReference type="GO" id="GO:0004222">
    <property type="term" value="F:metalloendopeptidase activity"/>
    <property type="evidence" value="ECO:0007669"/>
    <property type="project" value="InterPro"/>
</dbReference>
<dbReference type="Proteomes" id="UP000521379">
    <property type="component" value="Unassembled WGS sequence"/>
</dbReference>
<keyword evidence="3 7" id="KW-0479">Metal-binding</keyword>
<dbReference type="Gene3D" id="1.10.1370.10">
    <property type="entry name" value="Neurolysin, domain 3"/>
    <property type="match status" value="1"/>
</dbReference>
<protein>
    <submittedName>
        <fullName evidence="9">M3 family metallopeptidase</fullName>
    </submittedName>
</protein>
<sequence>MTNPLLTPSTLPCELPDFAAIQPQHFPEAFEAAMAADLAAVKTVVECQEPPTLADTLEVLEREGLFLDRVESVFFTLTSSHLTDDMQELYEQMAPRLSQHRADVTMNRDLYDRVVAVSPDGLSPTEQRVLAEYTRWFERSGVLLEEADQTRLREINDRLSALSIRYSTQLVRENERASVHVTDRARLKGLSEAAINAAKRAAEDAGHSDGHLLSLAAFTTQPVLRELHDRALRQEIHQAAMDRGRGPDGATGPLPTRSTVDLRPIAAEVAELRAEQAHLLGYTSHDDLVMSQAAAGSPSNVQDMLAQVAEPAVRNAVAEREALQELQDEPLAAWDWPFLAERTASDSPETTLDVRDYLELYAVVEDGLFHTARELFGLEFTKRRDLKGYLPEVEVYECQRAETGETLGLMVADWWTRPTKSGGAWMGTLVHQNHLGAQKPVITVNTNFVSPQPGQPKLLTVAEVTTLFHEFGHVLHGLLSDVHFPSFAGTKVARDVVEFPSQVYEMWVLHPDVLPRYARHHRTGEQLPEEIADRLREADTQGQGFATVEYLAATAIDLAWHERTHTDPAPDLETFDQDAMTTAGLDVDGVDPRYTSATFKHIFAGGYAAGYYSYLWSEIIDAAAVEWFNTNGGLSRSTGDRFASTILSRGNEADPMDGVRELLGGDPDMQPLLQRRGLLS</sequence>
<dbReference type="GO" id="GO:0004180">
    <property type="term" value="F:carboxypeptidase activity"/>
    <property type="evidence" value="ECO:0007669"/>
    <property type="project" value="TreeGrafter"/>
</dbReference>
<evidence type="ECO:0000259" key="8">
    <source>
        <dbReference type="Pfam" id="PF01432"/>
    </source>
</evidence>
<gene>
    <name evidence="9" type="ORF">GTW58_01715</name>
</gene>
<evidence type="ECO:0000256" key="7">
    <source>
        <dbReference type="RuleBase" id="RU003435"/>
    </source>
</evidence>
<dbReference type="InterPro" id="IPR024079">
    <property type="entry name" value="MetalloPept_cat_dom_sf"/>
</dbReference>
<comment type="similarity">
    <text evidence="1 7">Belongs to the peptidase M3 family.</text>
</comment>
<keyword evidence="10" id="KW-1185">Reference proteome</keyword>
<dbReference type="SUPFAM" id="SSF55486">
    <property type="entry name" value="Metalloproteases ('zincins'), catalytic domain"/>
    <property type="match status" value="1"/>
</dbReference>
<feature type="domain" description="Peptidase M3A/M3B catalytic" evidence="8">
    <location>
        <begin position="256"/>
        <end position="677"/>
    </location>
</feature>